<evidence type="ECO:0000313" key="1">
    <source>
        <dbReference type="EMBL" id="JAH10966.1"/>
    </source>
</evidence>
<accession>A0A0E9Q253</accession>
<protein>
    <submittedName>
        <fullName evidence="1">Uncharacterized protein</fullName>
    </submittedName>
</protein>
<reference evidence="1" key="1">
    <citation type="submission" date="2014-11" db="EMBL/GenBank/DDBJ databases">
        <authorList>
            <person name="Amaro Gonzalez C."/>
        </authorList>
    </citation>
    <scope>NUCLEOTIDE SEQUENCE</scope>
</reference>
<reference evidence="1" key="2">
    <citation type="journal article" date="2015" name="Fish Shellfish Immunol.">
        <title>Early steps in the European eel (Anguilla anguilla)-Vibrio vulnificus interaction in the gills: Role of the RtxA13 toxin.</title>
        <authorList>
            <person name="Callol A."/>
            <person name="Pajuelo D."/>
            <person name="Ebbesson L."/>
            <person name="Teles M."/>
            <person name="MacKenzie S."/>
            <person name="Amaro C."/>
        </authorList>
    </citation>
    <scope>NUCLEOTIDE SEQUENCE</scope>
</reference>
<name>A0A0E9Q253_ANGAN</name>
<dbReference type="EMBL" id="GBXM01097611">
    <property type="protein sequence ID" value="JAH10966.1"/>
    <property type="molecule type" value="Transcribed_RNA"/>
</dbReference>
<organism evidence="1">
    <name type="scientific">Anguilla anguilla</name>
    <name type="common">European freshwater eel</name>
    <name type="synonym">Muraena anguilla</name>
    <dbReference type="NCBI Taxonomy" id="7936"/>
    <lineage>
        <taxon>Eukaryota</taxon>
        <taxon>Metazoa</taxon>
        <taxon>Chordata</taxon>
        <taxon>Craniata</taxon>
        <taxon>Vertebrata</taxon>
        <taxon>Euteleostomi</taxon>
        <taxon>Actinopterygii</taxon>
        <taxon>Neopterygii</taxon>
        <taxon>Teleostei</taxon>
        <taxon>Anguilliformes</taxon>
        <taxon>Anguillidae</taxon>
        <taxon>Anguilla</taxon>
    </lineage>
</organism>
<sequence length="73" mass="8419">MGNETTQEVSLYISVTHFLVDLKIIFSSTDKKAIQHILCVTFENYSLYYASWTTAESVHANLLTGENQWPYEK</sequence>
<proteinExistence type="predicted"/>
<dbReference type="AlphaFoldDB" id="A0A0E9Q253"/>